<dbReference type="InterPro" id="IPR003759">
    <property type="entry name" value="Cbl-bd_cap"/>
</dbReference>
<keyword evidence="2" id="KW-0479">Metal-binding</keyword>
<evidence type="ECO:0000313" key="6">
    <source>
        <dbReference type="EMBL" id="SVA52314.1"/>
    </source>
</evidence>
<sequence>MDYLDNIYETILDGDMGIVPAHVQSAIDAGISVSDILIESMIAAMEEVGRLFQEGEYFVPEMLLAAHSMKAGLSVLQPHLVNTGVEPIGKIILGSVDGDMHDIGKNLVAMMLEGAGFQIVDLGTDVSAAQFVEAVKEGADILGLSALLTTTLPSMESTIRAIEAAGLREDVKIIVGGAPVTTDYAHQIGADGYAKDASQAVKVAKSFIN</sequence>
<dbReference type="GO" id="GO:0046872">
    <property type="term" value="F:metal ion binding"/>
    <property type="evidence" value="ECO:0007669"/>
    <property type="project" value="UniProtKB-KW"/>
</dbReference>
<dbReference type="Pfam" id="PF02607">
    <property type="entry name" value="B12-binding_2"/>
    <property type="match status" value="1"/>
</dbReference>
<dbReference type="SUPFAM" id="SSF52242">
    <property type="entry name" value="Cobalamin (vitamin B12)-binding domain"/>
    <property type="match status" value="1"/>
</dbReference>
<dbReference type="InterPro" id="IPR036594">
    <property type="entry name" value="Meth_synthase_dom"/>
</dbReference>
<proteinExistence type="inferred from homology"/>
<dbReference type="GO" id="GO:0046653">
    <property type="term" value="P:tetrahydrofolate metabolic process"/>
    <property type="evidence" value="ECO:0007669"/>
    <property type="project" value="TreeGrafter"/>
</dbReference>
<dbReference type="InterPro" id="IPR050554">
    <property type="entry name" value="Met_Synthase/Corrinoid"/>
</dbReference>
<dbReference type="GO" id="GO:0031419">
    <property type="term" value="F:cobalamin binding"/>
    <property type="evidence" value="ECO:0007669"/>
    <property type="project" value="InterPro"/>
</dbReference>
<keyword evidence="3" id="KW-0170">Cobalt</keyword>
<dbReference type="PROSITE" id="PS51337">
    <property type="entry name" value="B12_BINDING_NTER"/>
    <property type="match status" value="1"/>
</dbReference>
<dbReference type="GO" id="GO:0050667">
    <property type="term" value="P:homocysteine metabolic process"/>
    <property type="evidence" value="ECO:0007669"/>
    <property type="project" value="TreeGrafter"/>
</dbReference>
<dbReference type="SUPFAM" id="SSF47644">
    <property type="entry name" value="Methionine synthase domain"/>
    <property type="match status" value="1"/>
</dbReference>
<name>A0A381WII5_9ZZZZ</name>
<gene>
    <name evidence="6" type="ORF">METZ01_LOCUS105168</name>
</gene>
<dbReference type="InterPro" id="IPR036724">
    <property type="entry name" value="Cobalamin-bd_sf"/>
</dbReference>
<organism evidence="6">
    <name type="scientific">marine metagenome</name>
    <dbReference type="NCBI Taxonomy" id="408172"/>
    <lineage>
        <taxon>unclassified sequences</taxon>
        <taxon>metagenomes</taxon>
        <taxon>ecological metagenomes</taxon>
    </lineage>
</organism>
<evidence type="ECO:0000256" key="1">
    <source>
        <dbReference type="ARBA" id="ARBA00010854"/>
    </source>
</evidence>
<dbReference type="SMART" id="SM01018">
    <property type="entry name" value="B12-binding_2"/>
    <property type="match status" value="1"/>
</dbReference>
<comment type="similarity">
    <text evidence="1">Belongs to the methylamine corrinoid protein family.</text>
</comment>
<dbReference type="AlphaFoldDB" id="A0A381WII5"/>
<dbReference type="FunFam" id="3.40.50.280:FF:000003">
    <property type="entry name" value="Dimethylamine methyltransferase corrinoid protein"/>
    <property type="match status" value="1"/>
</dbReference>
<dbReference type="Gene3D" id="1.10.1240.10">
    <property type="entry name" value="Methionine synthase domain"/>
    <property type="match status" value="1"/>
</dbReference>
<dbReference type="PANTHER" id="PTHR45833">
    <property type="entry name" value="METHIONINE SYNTHASE"/>
    <property type="match status" value="1"/>
</dbReference>
<dbReference type="InterPro" id="IPR006158">
    <property type="entry name" value="Cobalamin-bd"/>
</dbReference>
<evidence type="ECO:0000256" key="2">
    <source>
        <dbReference type="ARBA" id="ARBA00022723"/>
    </source>
</evidence>
<evidence type="ECO:0000256" key="3">
    <source>
        <dbReference type="ARBA" id="ARBA00023285"/>
    </source>
</evidence>
<protein>
    <recommendedName>
        <fullName evidence="7">B12-binding domain-containing protein</fullName>
    </recommendedName>
</protein>
<dbReference type="Pfam" id="PF02310">
    <property type="entry name" value="B12-binding"/>
    <property type="match status" value="1"/>
</dbReference>
<dbReference type="Gene3D" id="3.40.50.280">
    <property type="entry name" value="Cobalamin-binding domain"/>
    <property type="match status" value="1"/>
</dbReference>
<evidence type="ECO:0008006" key="7">
    <source>
        <dbReference type="Google" id="ProtNLM"/>
    </source>
</evidence>
<feature type="domain" description="B12-binding N-terminal" evidence="5">
    <location>
        <begin position="1"/>
        <end position="88"/>
    </location>
</feature>
<dbReference type="PANTHER" id="PTHR45833:SF1">
    <property type="entry name" value="METHIONINE SYNTHASE"/>
    <property type="match status" value="1"/>
</dbReference>
<feature type="domain" description="B12-binding" evidence="4">
    <location>
        <begin position="88"/>
        <end position="209"/>
    </location>
</feature>
<accession>A0A381WII5</accession>
<dbReference type="GO" id="GO:0005829">
    <property type="term" value="C:cytosol"/>
    <property type="evidence" value="ECO:0007669"/>
    <property type="project" value="TreeGrafter"/>
</dbReference>
<evidence type="ECO:0000259" key="5">
    <source>
        <dbReference type="PROSITE" id="PS51337"/>
    </source>
</evidence>
<dbReference type="PROSITE" id="PS51332">
    <property type="entry name" value="B12_BINDING"/>
    <property type="match status" value="1"/>
</dbReference>
<reference evidence="6" key="1">
    <citation type="submission" date="2018-05" db="EMBL/GenBank/DDBJ databases">
        <authorList>
            <person name="Lanie J.A."/>
            <person name="Ng W.-L."/>
            <person name="Kazmierczak K.M."/>
            <person name="Andrzejewski T.M."/>
            <person name="Davidsen T.M."/>
            <person name="Wayne K.J."/>
            <person name="Tettelin H."/>
            <person name="Glass J.I."/>
            <person name="Rusch D."/>
            <person name="Podicherti R."/>
            <person name="Tsui H.-C.T."/>
            <person name="Winkler M.E."/>
        </authorList>
    </citation>
    <scope>NUCLEOTIDE SEQUENCE</scope>
</reference>
<dbReference type="EMBL" id="UINC01011918">
    <property type="protein sequence ID" value="SVA52314.1"/>
    <property type="molecule type" value="Genomic_DNA"/>
</dbReference>
<dbReference type="GO" id="GO:0008705">
    <property type="term" value="F:methionine synthase activity"/>
    <property type="evidence" value="ECO:0007669"/>
    <property type="project" value="TreeGrafter"/>
</dbReference>
<evidence type="ECO:0000259" key="4">
    <source>
        <dbReference type="PROSITE" id="PS51332"/>
    </source>
</evidence>
<dbReference type="CDD" id="cd02070">
    <property type="entry name" value="corrinoid_protein_B12-BD"/>
    <property type="match status" value="1"/>
</dbReference>